<feature type="transmembrane region" description="Helical" evidence="5">
    <location>
        <begin position="314"/>
        <end position="332"/>
    </location>
</feature>
<dbReference type="GO" id="GO:0015149">
    <property type="term" value="F:hexose transmembrane transporter activity"/>
    <property type="evidence" value="ECO:0007669"/>
    <property type="project" value="TreeGrafter"/>
</dbReference>
<reference evidence="8" key="1">
    <citation type="submission" date="2022-10" db="EMBL/GenBank/DDBJ databases">
        <title>Genome assembly of Pristionchus species.</title>
        <authorList>
            <person name="Yoshida K."/>
            <person name="Sommer R.J."/>
        </authorList>
    </citation>
    <scope>NUCLEOTIDE SEQUENCE [LARGE SCALE GENOMIC DNA]</scope>
    <source>
        <strain evidence="8">RS5460</strain>
    </source>
</reference>
<organism evidence="7 8">
    <name type="scientific">Pristionchus mayeri</name>
    <dbReference type="NCBI Taxonomy" id="1317129"/>
    <lineage>
        <taxon>Eukaryota</taxon>
        <taxon>Metazoa</taxon>
        <taxon>Ecdysozoa</taxon>
        <taxon>Nematoda</taxon>
        <taxon>Chromadorea</taxon>
        <taxon>Rhabditida</taxon>
        <taxon>Rhabditina</taxon>
        <taxon>Diplogasteromorpha</taxon>
        <taxon>Diplogasteroidea</taxon>
        <taxon>Neodiplogasteridae</taxon>
        <taxon>Pristionchus</taxon>
    </lineage>
</organism>
<name>A0AAN5DEV2_9BILA</name>
<evidence type="ECO:0000256" key="4">
    <source>
        <dbReference type="ARBA" id="ARBA00023136"/>
    </source>
</evidence>
<dbReference type="AlphaFoldDB" id="A0AAN5DEV2"/>
<dbReference type="PANTHER" id="PTHR23503:SF29">
    <property type="entry name" value="MAJOR FACILITATOR SUPERFAMILY (MFS) PROFILE DOMAIN-CONTAINING PROTEIN"/>
    <property type="match status" value="1"/>
</dbReference>
<dbReference type="Pfam" id="PF00083">
    <property type="entry name" value="Sugar_tr"/>
    <property type="match status" value="1"/>
</dbReference>
<evidence type="ECO:0000256" key="1">
    <source>
        <dbReference type="ARBA" id="ARBA00004141"/>
    </source>
</evidence>
<dbReference type="InterPro" id="IPR036259">
    <property type="entry name" value="MFS_trans_sf"/>
</dbReference>
<sequence>LYLAIVFHYFLQMSVHIFSLSLQIAFSCMGPFGFAVTFLNTPVEEFKVYLNASYNYNLTVDEYKLLWNVIQNIWLIGFLLGMFLSPIISDRLGRKVGLISGNICNLLMAILQWAAIYFYLPSLLLVGRFISSIVSAIAFQSIVLYLQEFPPSSKRGISSYTSDIALSFFCFIGMTLGTNEILGDHLSILMGVQIVLCAISVLLTARLPESPKFLLLKKNDEAAALASTHFFHGEKSRSVDKFMRELKEEIKGDASSAHSLRDIVTIFAEPALRKTMFLGLAAVEMTVPLWTLLFNSTDLLLDLNASKFVSQWTSSAMVICYFIGTLLGAFLIDRIGRRSLLIPCSAISMFCIGAVTCAFYLKPIFHQSEYIAVAALLMNGLVFGLGIGSIGWFIAPELSPQRYRSLIQSIVAIINTVQSAIFTFSVMPLYLLRVPSE</sequence>
<feature type="transmembrane region" description="Helical" evidence="5">
    <location>
        <begin position="188"/>
        <end position="208"/>
    </location>
</feature>
<protein>
    <recommendedName>
        <fullName evidence="6">Major facilitator superfamily (MFS) profile domain-containing protein</fullName>
    </recommendedName>
</protein>
<feature type="transmembrane region" description="Helical" evidence="5">
    <location>
        <begin position="373"/>
        <end position="394"/>
    </location>
</feature>
<dbReference type="InterPro" id="IPR045263">
    <property type="entry name" value="GLUT"/>
</dbReference>
<dbReference type="PANTHER" id="PTHR23503">
    <property type="entry name" value="SOLUTE CARRIER FAMILY 2"/>
    <property type="match status" value="1"/>
</dbReference>
<dbReference type="InterPro" id="IPR005829">
    <property type="entry name" value="Sugar_transporter_CS"/>
</dbReference>
<feature type="transmembrane region" description="Helical" evidence="5">
    <location>
        <begin position="406"/>
        <end position="431"/>
    </location>
</feature>
<evidence type="ECO:0000313" key="7">
    <source>
        <dbReference type="EMBL" id="GMR61879.1"/>
    </source>
</evidence>
<evidence type="ECO:0000256" key="3">
    <source>
        <dbReference type="ARBA" id="ARBA00022989"/>
    </source>
</evidence>
<feature type="transmembrane region" description="Helical" evidence="5">
    <location>
        <begin position="157"/>
        <end position="176"/>
    </location>
</feature>
<dbReference type="EMBL" id="BTRK01000006">
    <property type="protein sequence ID" value="GMR61879.1"/>
    <property type="molecule type" value="Genomic_DNA"/>
</dbReference>
<dbReference type="GO" id="GO:0016020">
    <property type="term" value="C:membrane"/>
    <property type="evidence" value="ECO:0007669"/>
    <property type="project" value="UniProtKB-SubCell"/>
</dbReference>
<dbReference type="InterPro" id="IPR020846">
    <property type="entry name" value="MFS_dom"/>
</dbReference>
<comment type="caution">
    <text evidence="7">The sequence shown here is derived from an EMBL/GenBank/DDBJ whole genome shotgun (WGS) entry which is preliminary data.</text>
</comment>
<feature type="transmembrane region" description="Helical" evidence="5">
    <location>
        <begin position="96"/>
        <end position="119"/>
    </location>
</feature>
<keyword evidence="4 5" id="KW-0472">Membrane</keyword>
<feature type="domain" description="Major facilitator superfamily (MFS) profile" evidence="6">
    <location>
        <begin position="1"/>
        <end position="437"/>
    </location>
</feature>
<accession>A0AAN5DEV2</accession>
<keyword evidence="8" id="KW-1185">Reference proteome</keyword>
<evidence type="ECO:0000256" key="5">
    <source>
        <dbReference type="SAM" id="Phobius"/>
    </source>
</evidence>
<gene>
    <name evidence="7" type="ORF">PMAYCL1PPCAC_32074</name>
</gene>
<keyword evidence="2 5" id="KW-0812">Transmembrane</keyword>
<evidence type="ECO:0000259" key="6">
    <source>
        <dbReference type="PROSITE" id="PS50850"/>
    </source>
</evidence>
<dbReference type="SUPFAM" id="SSF103473">
    <property type="entry name" value="MFS general substrate transporter"/>
    <property type="match status" value="1"/>
</dbReference>
<keyword evidence="3 5" id="KW-1133">Transmembrane helix</keyword>
<dbReference type="InterPro" id="IPR005828">
    <property type="entry name" value="MFS_sugar_transport-like"/>
</dbReference>
<feature type="non-terminal residue" evidence="7">
    <location>
        <position position="1"/>
    </location>
</feature>
<comment type="subcellular location">
    <subcellularLocation>
        <location evidence="1">Membrane</location>
        <topology evidence="1">Multi-pass membrane protein</topology>
    </subcellularLocation>
</comment>
<feature type="transmembrane region" description="Helical" evidence="5">
    <location>
        <begin position="339"/>
        <end position="361"/>
    </location>
</feature>
<feature type="transmembrane region" description="Helical" evidence="5">
    <location>
        <begin position="65"/>
        <end position="84"/>
    </location>
</feature>
<feature type="transmembrane region" description="Helical" evidence="5">
    <location>
        <begin position="276"/>
        <end position="294"/>
    </location>
</feature>
<feature type="transmembrane region" description="Helical" evidence="5">
    <location>
        <begin position="125"/>
        <end position="145"/>
    </location>
</feature>
<dbReference type="PROSITE" id="PS50850">
    <property type="entry name" value="MFS"/>
    <property type="match status" value="1"/>
</dbReference>
<feature type="transmembrane region" description="Helical" evidence="5">
    <location>
        <begin position="17"/>
        <end position="39"/>
    </location>
</feature>
<dbReference type="PROSITE" id="PS00216">
    <property type="entry name" value="SUGAR_TRANSPORT_1"/>
    <property type="match status" value="1"/>
</dbReference>
<evidence type="ECO:0000256" key="2">
    <source>
        <dbReference type="ARBA" id="ARBA00022692"/>
    </source>
</evidence>
<proteinExistence type="predicted"/>
<evidence type="ECO:0000313" key="8">
    <source>
        <dbReference type="Proteomes" id="UP001328107"/>
    </source>
</evidence>
<dbReference type="Proteomes" id="UP001328107">
    <property type="component" value="Unassembled WGS sequence"/>
</dbReference>
<dbReference type="Gene3D" id="1.20.1250.20">
    <property type="entry name" value="MFS general substrate transporter like domains"/>
    <property type="match status" value="1"/>
</dbReference>